<protein>
    <recommendedName>
        <fullName evidence="6">PHD-type domain-containing protein</fullName>
    </recommendedName>
</protein>
<dbReference type="EMBL" id="JAIWYP010000005">
    <property type="protein sequence ID" value="KAH3827317.1"/>
    <property type="molecule type" value="Genomic_DNA"/>
</dbReference>
<keyword evidence="3" id="KW-0862">Zinc</keyword>
<dbReference type="Gene3D" id="3.30.40.10">
    <property type="entry name" value="Zinc/RING finger domain, C3HC4 (zinc finger)"/>
    <property type="match status" value="1"/>
</dbReference>
<dbReference type="SUPFAM" id="SSF57903">
    <property type="entry name" value="FYVE/PHD zinc finger"/>
    <property type="match status" value="1"/>
</dbReference>
<dbReference type="InterPro" id="IPR019786">
    <property type="entry name" value="Zinc_finger_PHD-type_CS"/>
</dbReference>
<keyword evidence="5" id="KW-1185">Reference proteome</keyword>
<evidence type="ECO:0000313" key="5">
    <source>
        <dbReference type="Proteomes" id="UP000828390"/>
    </source>
</evidence>
<keyword evidence="2" id="KW-0863">Zinc-finger</keyword>
<dbReference type="PROSITE" id="PS01359">
    <property type="entry name" value="ZF_PHD_1"/>
    <property type="match status" value="1"/>
</dbReference>
<reference evidence="4" key="2">
    <citation type="submission" date="2020-11" db="EMBL/GenBank/DDBJ databases">
        <authorList>
            <person name="McCartney M.A."/>
            <person name="Auch B."/>
            <person name="Kono T."/>
            <person name="Mallez S."/>
            <person name="Becker A."/>
            <person name="Gohl D.M."/>
            <person name="Silverstein K.A.T."/>
            <person name="Koren S."/>
            <person name="Bechman K.B."/>
            <person name="Herman A."/>
            <person name="Abrahante J.E."/>
            <person name="Garbe J."/>
        </authorList>
    </citation>
    <scope>NUCLEOTIDE SEQUENCE</scope>
    <source>
        <strain evidence="4">Duluth1</strain>
        <tissue evidence="4">Whole animal</tissue>
    </source>
</reference>
<organism evidence="4 5">
    <name type="scientific">Dreissena polymorpha</name>
    <name type="common">Zebra mussel</name>
    <name type="synonym">Mytilus polymorpha</name>
    <dbReference type="NCBI Taxonomy" id="45954"/>
    <lineage>
        <taxon>Eukaryota</taxon>
        <taxon>Metazoa</taxon>
        <taxon>Spiralia</taxon>
        <taxon>Lophotrochozoa</taxon>
        <taxon>Mollusca</taxon>
        <taxon>Bivalvia</taxon>
        <taxon>Autobranchia</taxon>
        <taxon>Heteroconchia</taxon>
        <taxon>Euheterodonta</taxon>
        <taxon>Imparidentia</taxon>
        <taxon>Neoheterodontei</taxon>
        <taxon>Myida</taxon>
        <taxon>Dreissenoidea</taxon>
        <taxon>Dreissenidae</taxon>
        <taxon>Dreissena</taxon>
    </lineage>
</organism>
<dbReference type="Proteomes" id="UP000828390">
    <property type="component" value="Unassembled WGS sequence"/>
</dbReference>
<evidence type="ECO:0000256" key="2">
    <source>
        <dbReference type="ARBA" id="ARBA00022771"/>
    </source>
</evidence>
<reference evidence="4" key="1">
    <citation type="journal article" date="2019" name="bioRxiv">
        <title>The Genome of the Zebra Mussel, Dreissena polymorpha: A Resource for Invasive Species Research.</title>
        <authorList>
            <person name="McCartney M.A."/>
            <person name="Auch B."/>
            <person name="Kono T."/>
            <person name="Mallez S."/>
            <person name="Zhang Y."/>
            <person name="Obille A."/>
            <person name="Becker A."/>
            <person name="Abrahante J.E."/>
            <person name="Garbe J."/>
            <person name="Badalamenti J.P."/>
            <person name="Herman A."/>
            <person name="Mangelson H."/>
            <person name="Liachko I."/>
            <person name="Sullivan S."/>
            <person name="Sone E.D."/>
            <person name="Koren S."/>
            <person name="Silverstein K.A.T."/>
            <person name="Beckman K.B."/>
            <person name="Gohl D.M."/>
        </authorList>
    </citation>
    <scope>NUCLEOTIDE SEQUENCE</scope>
    <source>
        <strain evidence="4">Duluth1</strain>
        <tissue evidence="4">Whole animal</tissue>
    </source>
</reference>
<name>A0A9D4K0C7_DREPO</name>
<dbReference type="GO" id="GO:0008270">
    <property type="term" value="F:zinc ion binding"/>
    <property type="evidence" value="ECO:0007669"/>
    <property type="project" value="UniProtKB-KW"/>
</dbReference>
<keyword evidence="1" id="KW-0479">Metal-binding</keyword>
<dbReference type="InterPro" id="IPR011011">
    <property type="entry name" value="Znf_FYVE_PHD"/>
</dbReference>
<evidence type="ECO:0000256" key="1">
    <source>
        <dbReference type="ARBA" id="ARBA00022723"/>
    </source>
</evidence>
<evidence type="ECO:0000313" key="4">
    <source>
        <dbReference type="EMBL" id="KAH3827317.1"/>
    </source>
</evidence>
<sequence length="111" mass="12776">MPPKKSNCNNCEDCKKEVCSDDKALVGCVCEKWHHINCQHVPMDDYKFLTKSDNSIQWYCKRCRGASQKLLKMLTLVSKRQDQLEEEVKKVYCGLKDVNGKLSNQASEISM</sequence>
<gene>
    <name evidence="4" type="ORF">DPMN_129249</name>
</gene>
<dbReference type="AlphaFoldDB" id="A0A9D4K0C7"/>
<evidence type="ECO:0000256" key="3">
    <source>
        <dbReference type="ARBA" id="ARBA00022833"/>
    </source>
</evidence>
<comment type="caution">
    <text evidence="4">The sequence shown here is derived from an EMBL/GenBank/DDBJ whole genome shotgun (WGS) entry which is preliminary data.</text>
</comment>
<proteinExistence type="predicted"/>
<dbReference type="InterPro" id="IPR013083">
    <property type="entry name" value="Znf_RING/FYVE/PHD"/>
</dbReference>
<accession>A0A9D4K0C7</accession>
<evidence type="ECO:0008006" key="6">
    <source>
        <dbReference type="Google" id="ProtNLM"/>
    </source>
</evidence>